<feature type="domain" description="Carrier" evidence="1">
    <location>
        <begin position="4"/>
        <end position="80"/>
    </location>
</feature>
<dbReference type="InterPro" id="IPR036736">
    <property type="entry name" value="ACP-like_sf"/>
</dbReference>
<name>A0ABN3Q1U2_9ACTN</name>
<dbReference type="InterPro" id="IPR009081">
    <property type="entry name" value="PP-bd_ACP"/>
</dbReference>
<reference evidence="2 3" key="1">
    <citation type="journal article" date="2019" name="Int. J. Syst. Evol. Microbiol.">
        <title>The Global Catalogue of Microorganisms (GCM) 10K type strain sequencing project: providing services to taxonomists for standard genome sequencing and annotation.</title>
        <authorList>
            <consortium name="The Broad Institute Genomics Platform"/>
            <consortium name="The Broad Institute Genome Sequencing Center for Infectious Disease"/>
            <person name="Wu L."/>
            <person name="Ma J."/>
        </authorList>
    </citation>
    <scope>NUCLEOTIDE SEQUENCE [LARGE SCALE GENOMIC DNA]</scope>
    <source>
        <strain evidence="2 3">JCM 6833</strain>
    </source>
</reference>
<dbReference type="Proteomes" id="UP001501509">
    <property type="component" value="Unassembled WGS sequence"/>
</dbReference>
<proteinExistence type="predicted"/>
<dbReference type="RefSeq" id="WP_344545189.1">
    <property type="nucleotide sequence ID" value="NZ_BAAATD010000007.1"/>
</dbReference>
<dbReference type="Pfam" id="PF00550">
    <property type="entry name" value="PP-binding"/>
    <property type="match status" value="1"/>
</dbReference>
<protein>
    <recommendedName>
        <fullName evidence="1">Carrier domain-containing protein</fullName>
    </recommendedName>
</protein>
<dbReference type="EMBL" id="BAAATD010000007">
    <property type="protein sequence ID" value="GAA2612150.1"/>
    <property type="molecule type" value="Genomic_DNA"/>
</dbReference>
<comment type="caution">
    <text evidence="2">The sequence shown here is derived from an EMBL/GenBank/DDBJ whole genome shotgun (WGS) entry which is preliminary data.</text>
</comment>
<evidence type="ECO:0000313" key="2">
    <source>
        <dbReference type="EMBL" id="GAA2612150.1"/>
    </source>
</evidence>
<organism evidence="2 3">
    <name type="scientific">Actinomadura fulvescens</name>
    <dbReference type="NCBI Taxonomy" id="46160"/>
    <lineage>
        <taxon>Bacteria</taxon>
        <taxon>Bacillati</taxon>
        <taxon>Actinomycetota</taxon>
        <taxon>Actinomycetes</taxon>
        <taxon>Streptosporangiales</taxon>
        <taxon>Thermomonosporaceae</taxon>
        <taxon>Actinomadura</taxon>
    </lineage>
</organism>
<dbReference type="PROSITE" id="PS50075">
    <property type="entry name" value="CARRIER"/>
    <property type="match status" value="1"/>
</dbReference>
<evidence type="ECO:0000259" key="1">
    <source>
        <dbReference type="PROSITE" id="PS50075"/>
    </source>
</evidence>
<keyword evidence="3" id="KW-1185">Reference proteome</keyword>
<sequence length="81" mass="8761">MPTDKDVDNVRAACAEVLQVDPDTVVPSADLREDLGAESIDLAELYTALIDHWGAGNLNADLFIQARTIANVLQLAPDNRD</sequence>
<gene>
    <name evidence="2" type="ORF">GCM10010411_53540</name>
</gene>
<accession>A0ABN3Q1U2</accession>
<dbReference type="SUPFAM" id="SSF47336">
    <property type="entry name" value="ACP-like"/>
    <property type="match status" value="1"/>
</dbReference>
<dbReference type="Gene3D" id="1.10.1200.10">
    <property type="entry name" value="ACP-like"/>
    <property type="match status" value="1"/>
</dbReference>
<evidence type="ECO:0000313" key="3">
    <source>
        <dbReference type="Proteomes" id="UP001501509"/>
    </source>
</evidence>